<evidence type="ECO:0000259" key="6">
    <source>
        <dbReference type="Pfam" id="PF01555"/>
    </source>
</evidence>
<dbReference type="GO" id="GO:0003677">
    <property type="term" value="F:DNA binding"/>
    <property type="evidence" value="ECO:0007669"/>
    <property type="project" value="InterPro"/>
</dbReference>
<feature type="region of interest" description="Disordered" evidence="5">
    <location>
        <begin position="32"/>
        <end position="54"/>
    </location>
</feature>
<dbReference type="PANTHER" id="PTHR13370">
    <property type="entry name" value="RNA METHYLASE-RELATED"/>
    <property type="match status" value="1"/>
</dbReference>
<evidence type="ECO:0000256" key="1">
    <source>
        <dbReference type="ARBA" id="ARBA00006594"/>
    </source>
</evidence>
<dbReference type="PRINTS" id="PR00508">
    <property type="entry name" value="S21N4MTFRASE"/>
</dbReference>
<keyword evidence="3" id="KW-0808">Transferase</keyword>
<protein>
    <recommendedName>
        <fullName evidence="4">Methyltransferase</fullName>
        <ecNumber evidence="4">2.1.1.-</ecNumber>
    </recommendedName>
</protein>
<feature type="domain" description="DNA methylase N-4/N-6" evidence="6">
    <location>
        <begin position="86"/>
        <end position="308"/>
    </location>
</feature>
<evidence type="ECO:0000256" key="4">
    <source>
        <dbReference type="RuleBase" id="RU362026"/>
    </source>
</evidence>
<dbReference type="GO" id="GO:0009007">
    <property type="term" value="F:site-specific DNA-methyltransferase (adenine-specific) activity"/>
    <property type="evidence" value="ECO:0007669"/>
    <property type="project" value="TreeGrafter"/>
</dbReference>
<dbReference type="SUPFAM" id="SSF53335">
    <property type="entry name" value="S-adenosyl-L-methionine-dependent methyltransferases"/>
    <property type="match status" value="1"/>
</dbReference>
<dbReference type="AlphaFoldDB" id="F4LN17"/>
<dbReference type="REBASE" id="35675">
    <property type="entry name" value="M.Tbr12168ORF356P"/>
</dbReference>
<dbReference type="Gene3D" id="3.40.50.150">
    <property type="entry name" value="Vaccinia Virus protein VP39"/>
    <property type="match status" value="1"/>
</dbReference>
<dbReference type="InterPro" id="IPR002941">
    <property type="entry name" value="DNA_methylase_N4/N6"/>
</dbReference>
<dbReference type="InterPro" id="IPR001091">
    <property type="entry name" value="RM_Methyltransferase"/>
</dbReference>
<keyword evidence="8" id="KW-1185">Reference proteome</keyword>
<sequence>MEEKKRSSRNKTLILTDSERNAYRRELRYVSADSGDCGEGSREGARAQSGKGARDGSLFSAESLDGSLFCGDLFDVLPRLPAEFADLLILDPPYNLDKTFDGMRFSATDHRQYSAYLESWFTPLLETLKPNGSLYLCGDWKSTGSLFLLLEKHAHILNRIIWQREKGRGALRNWKNNCEDIWFAVKSPQAEYYFDAEAVKQKRRVIAPYRENGAPKDWTESDGGKYRLTSAGNFWDDITVPYWSMKENTPHPTQKPEKLLAKLILASCPPGGMVFDPFAGSGTTLTAAKKLGRRFCGIERSEEYCLFARKRLALAESDRSIQGYRDGVFWERNSAPQ</sequence>
<dbReference type="STRING" id="906968.Trebr_0356"/>
<dbReference type="KEGG" id="tbe:Trebr_0356"/>
<dbReference type="InterPro" id="IPR029063">
    <property type="entry name" value="SAM-dependent_MTases_sf"/>
</dbReference>
<organism evidence="7 8">
    <name type="scientific">Treponema brennaborense (strain DSM 12168 / CIP 105900 / DD5/3)</name>
    <dbReference type="NCBI Taxonomy" id="906968"/>
    <lineage>
        <taxon>Bacteria</taxon>
        <taxon>Pseudomonadati</taxon>
        <taxon>Spirochaetota</taxon>
        <taxon>Spirochaetia</taxon>
        <taxon>Spirochaetales</taxon>
        <taxon>Treponemataceae</taxon>
        <taxon>Treponema</taxon>
    </lineage>
</organism>
<dbReference type="CDD" id="cd02440">
    <property type="entry name" value="AdoMet_MTases"/>
    <property type="match status" value="1"/>
</dbReference>
<dbReference type="InterPro" id="IPR002052">
    <property type="entry name" value="DNA_methylase_N6_adenine_CS"/>
</dbReference>
<name>F4LN17_TREBD</name>
<proteinExistence type="inferred from homology"/>
<evidence type="ECO:0000256" key="5">
    <source>
        <dbReference type="SAM" id="MobiDB-lite"/>
    </source>
</evidence>
<gene>
    <name evidence="7" type="ordered locus">Trebr_0356</name>
</gene>
<comment type="similarity">
    <text evidence="1 4">Belongs to the N(4)/N(6)-methyltransferase family.</text>
</comment>
<evidence type="ECO:0000313" key="7">
    <source>
        <dbReference type="EMBL" id="AEE15803.1"/>
    </source>
</evidence>
<dbReference type="OrthoDB" id="9773571at2"/>
<dbReference type="GO" id="GO:0008170">
    <property type="term" value="F:N-methyltransferase activity"/>
    <property type="evidence" value="ECO:0007669"/>
    <property type="project" value="InterPro"/>
</dbReference>
<reference evidence="8" key="1">
    <citation type="submission" date="2011-04" db="EMBL/GenBank/DDBJ databases">
        <title>The complete genome of Treponema brennaborense DSM 12168.</title>
        <authorList>
            <person name="Lucas S."/>
            <person name="Han J."/>
            <person name="Lapidus A."/>
            <person name="Bruce D."/>
            <person name="Goodwin L."/>
            <person name="Pitluck S."/>
            <person name="Peters L."/>
            <person name="Kyrpides N."/>
            <person name="Mavromatis K."/>
            <person name="Ivanova N."/>
            <person name="Mikhailova N."/>
            <person name="Pagani I."/>
            <person name="Teshima H."/>
            <person name="Detter J.C."/>
            <person name="Tapia R."/>
            <person name="Han C."/>
            <person name="Land M."/>
            <person name="Hauser L."/>
            <person name="Markowitz V."/>
            <person name="Cheng J.-F."/>
            <person name="Hugenholtz P."/>
            <person name="Woyke T."/>
            <person name="Wu D."/>
            <person name="Gronow S."/>
            <person name="Wellnitz S."/>
            <person name="Brambilla E."/>
            <person name="Klenk H.-P."/>
            <person name="Eisen J.A."/>
        </authorList>
    </citation>
    <scope>NUCLEOTIDE SEQUENCE [LARGE SCALE GENOMIC DNA]</scope>
    <source>
        <strain evidence="8">DSM 12168 / CIP 105900 / DD5/3</strain>
    </source>
</reference>
<dbReference type="EC" id="2.1.1.-" evidence="4"/>
<evidence type="ECO:0000256" key="2">
    <source>
        <dbReference type="ARBA" id="ARBA00022603"/>
    </source>
</evidence>
<dbReference type="HOGENOM" id="CLU_885399_0_0_12"/>
<dbReference type="eggNOG" id="COG2189">
    <property type="taxonomic scope" value="Bacteria"/>
</dbReference>
<dbReference type="RefSeq" id="WP_013757522.1">
    <property type="nucleotide sequence ID" value="NC_015500.1"/>
</dbReference>
<dbReference type="EMBL" id="CP002696">
    <property type="protein sequence ID" value="AEE15803.1"/>
    <property type="molecule type" value="Genomic_DNA"/>
</dbReference>
<keyword evidence="2 7" id="KW-0489">Methyltransferase</keyword>
<dbReference type="PANTHER" id="PTHR13370:SF3">
    <property type="entry name" value="TRNA (GUANINE(10)-N2)-METHYLTRANSFERASE HOMOLOG"/>
    <property type="match status" value="1"/>
</dbReference>
<dbReference type="Proteomes" id="UP000006546">
    <property type="component" value="Chromosome"/>
</dbReference>
<dbReference type="PROSITE" id="PS00092">
    <property type="entry name" value="N6_MTASE"/>
    <property type="match status" value="1"/>
</dbReference>
<evidence type="ECO:0000256" key="3">
    <source>
        <dbReference type="ARBA" id="ARBA00022679"/>
    </source>
</evidence>
<evidence type="ECO:0000313" key="8">
    <source>
        <dbReference type="Proteomes" id="UP000006546"/>
    </source>
</evidence>
<accession>F4LN17</accession>
<dbReference type="GO" id="GO:0032259">
    <property type="term" value="P:methylation"/>
    <property type="evidence" value="ECO:0007669"/>
    <property type="project" value="UniProtKB-KW"/>
</dbReference>
<dbReference type="GO" id="GO:0005737">
    <property type="term" value="C:cytoplasm"/>
    <property type="evidence" value="ECO:0007669"/>
    <property type="project" value="TreeGrafter"/>
</dbReference>
<dbReference type="Pfam" id="PF01555">
    <property type="entry name" value="N6_N4_Mtase"/>
    <property type="match status" value="1"/>
</dbReference>